<dbReference type="AlphaFoldDB" id="A0A1N7J7Y8"/>
<dbReference type="EMBL" id="FTOC01000004">
    <property type="protein sequence ID" value="SIS45432.1"/>
    <property type="molecule type" value="Genomic_DNA"/>
</dbReference>
<keyword evidence="3" id="KW-1185">Reference proteome</keyword>
<protein>
    <submittedName>
        <fullName evidence="2">Uncharacterized protein</fullName>
    </submittedName>
</protein>
<evidence type="ECO:0000256" key="1">
    <source>
        <dbReference type="SAM" id="Phobius"/>
    </source>
</evidence>
<feature type="transmembrane region" description="Helical" evidence="1">
    <location>
        <begin position="27"/>
        <end position="50"/>
    </location>
</feature>
<proteinExistence type="predicted"/>
<organism evidence="2 3">
    <name type="scientific">Salimicrobium flavidum</name>
    <dbReference type="NCBI Taxonomy" id="570947"/>
    <lineage>
        <taxon>Bacteria</taxon>
        <taxon>Bacillati</taxon>
        <taxon>Bacillota</taxon>
        <taxon>Bacilli</taxon>
        <taxon>Bacillales</taxon>
        <taxon>Bacillaceae</taxon>
        <taxon>Salimicrobium</taxon>
    </lineage>
</organism>
<accession>A0A1N7J7Y8</accession>
<reference evidence="3" key="1">
    <citation type="submission" date="2017-01" db="EMBL/GenBank/DDBJ databases">
        <authorList>
            <person name="Varghese N."/>
            <person name="Submissions S."/>
        </authorList>
    </citation>
    <scope>NUCLEOTIDE SEQUENCE [LARGE SCALE GENOMIC DNA]</scope>
    <source>
        <strain evidence="3">DSM 23127</strain>
    </source>
</reference>
<keyword evidence="1" id="KW-0812">Transmembrane</keyword>
<dbReference type="Proteomes" id="UP000187608">
    <property type="component" value="Unassembled WGS sequence"/>
</dbReference>
<keyword evidence="1" id="KW-0472">Membrane</keyword>
<evidence type="ECO:0000313" key="2">
    <source>
        <dbReference type="EMBL" id="SIS45432.1"/>
    </source>
</evidence>
<evidence type="ECO:0000313" key="3">
    <source>
        <dbReference type="Proteomes" id="UP000187608"/>
    </source>
</evidence>
<gene>
    <name evidence="2" type="ORF">SAMN05421687_104106</name>
</gene>
<dbReference type="STRING" id="570947.SAMN05421687_104106"/>
<keyword evidence="1" id="KW-1133">Transmembrane helix</keyword>
<name>A0A1N7J7Y8_9BACI</name>
<sequence>MKSLGSSALFISSNILTMVSLDAGPWLIGLIQTATIIFAISAVLSAIHFFTRPEKDYIIVDDEGILIDKGPLRGKKDIPLDQIRKIVDREEVLVVDQKAEKAGVVNDVEKEKSLVIEQHNGKEALIDAGNLTDEDVHRLKQEVKGRVGNTVEIL</sequence>